<keyword evidence="4 13" id="KW-0808">Transferase</keyword>
<evidence type="ECO:0000256" key="9">
    <source>
        <dbReference type="ARBA" id="ARBA00023204"/>
    </source>
</evidence>
<evidence type="ECO:0000256" key="7">
    <source>
        <dbReference type="ARBA" id="ARBA00022763"/>
    </source>
</evidence>
<dbReference type="FunFam" id="3.30.210.10:FF:000005">
    <property type="entry name" value="DNA polymerase IV"/>
    <property type="match status" value="1"/>
</dbReference>
<keyword evidence="6" id="KW-0479">Metal-binding</keyword>
<feature type="region of interest" description="Disordered" evidence="14">
    <location>
        <begin position="92"/>
        <end position="128"/>
    </location>
</feature>
<dbReference type="AlphaFoldDB" id="A0A4U6XGU2"/>
<dbReference type="GO" id="GO:0003887">
    <property type="term" value="F:DNA-directed DNA polymerase activity"/>
    <property type="evidence" value="ECO:0007669"/>
    <property type="project" value="UniProtKB-UniRule"/>
</dbReference>
<dbReference type="FunFam" id="1.10.150.110:FF:000005">
    <property type="entry name" value="DNA polymerase POL4"/>
    <property type="match status" value="1"/>
</dbReference>
<dbReference type="PRINTS" id="PR00870">
    <property type="entry name" value="DNAPOLXBETA"/>
</dbReference>
<keyword evidence="9 13" id="KW-0234">DNA repair</keyword>
<dbReference type="SUPFAM" id="SSF52113">
    <property type="entry name" value="BRCT domain"/>
    <property type="match status" value="1"/>
</dbReference>
<comment type="function">
    <text evidence="13">DNA polymerase that functions in several pathways of DNA repair. Involved in base excision repair (BER) responsible for repair of lesions that give rise to abasic (AP) sites in DNA. Also contributes to DNA double-strand break repair by non-homologous end joining and homologous recombination. Has both template-dependent and template-independent (terminal transferase) DNA polymerase activities. Has also a 5'-deoxyribose-5-phosphate lyase (dRP lyase) activity.</text>
</comment>
<evidence type="ECO:0000256" key="6">
    <source>
        <dbReference type="ARBA" id="ARBA00022723"/>
    </source>
</evidence>
<name>A0A4U6XGU2_9PEZI</name>
<gene>
    <name evidence="16" type="primary">pol4</name>
    <name evidence="16" type="ORF">CTA1_5062</name>
</gene>
<dbReference type="Gene3D" id="1.10.150.110">
    <property type="entry name" value="DNA polymerase beta, N-terminal domain-like"/>
    <property type="match status" value="1"/>
</dbReference>
<dbReference type="Pfam" id="PF10391">
    <property type="entry name" value="DNA_pol_lambd_f"/>
    <property type="match status" value="1"/>
</dbReference>
<dbReference type="InterPro" id="IPR028207">
    <property type="entry name" value="DNA_pol_B_palm_palm"/>
</dbReference>
<evidence type="ECO:0000256" key="12">
    <source>
        <dbReference type="ARBA" id="ARBA00049244"/>
    </source>
</evidence>
<dbReference type="InterPro" id="IPR010996">
    <property type="entry name" value="HHH_MUS81"/>
</dbReference>
<proteinExistence type="inferred from homology"/>
<dbReference type="CDD" id="cd00141">
    <property type="entry name" value="NT_POLXc"/>
    <property type="match status" value="1"/>
</dbReference>
<dbReference type="InterPro" id="IPR027421">
    <property type="entry name" value="DNA_pol_lamdba_lyase_dom_sf"/>
</dbReference>
<feature type="domain" description="BRCT" evidence="15">
    <location>
        <begin position="152"/>
        <end position="177"/>
    </location>
</feature>
<dbReference type="InterPro" id="IPR001357">
    <property type="entry name" value="BRCT_dom"/>
</dbReference>
<comment type="subcellular location">
    <subcellularLocation>
        <location evidence="2 13">Nucleus</location>
    </subcellularLocation>
</comment>
<dbReference type="InterPro" id="IPR002054">
    <property type="entry name" value="DNA-dir_DNA_pol_X"/>
</dbReference>
<dbReference type="SUPFAM" id="SSF47802">
    <property type="entry name" value="DNA polymerase beta, N-terminal domain-like"/>
    <property type="match status" value="1"/>
</dbReference>
<evidence type="ECO:0000256" key="3">
    <source>
        <dbReference type="ARBA" id="ARBA00008323"/>
    </source>
</evidence>
<accession>A0A4U6XGU2</accession>
<protein>
    <recommendedName>
        <fullName evidence="13">DNA polymerase</fullName>
        <ecNumber evidence="13">2.7.7.7</ecNumber>
    </recommendedName>
</protein>
<comment type="similarity">
    <text evidence="3 13">Belongs to the DNA polymerase type-X family.</text>
</comment>
<dbReference type="InterPro" id="IPR036420">
    <property type="entry name" value="BRCT_dom_sf"/>
</dbReference>
<dbReference type="InterPro" id="IPR018944">
    <property type="entry name" value="DNA_pol_lambd_fingers_domain"/>
</dbReference>
<evidence type="ECO:0000313" key="17">
    <source>
        <dbReference type="Proteomes" id="UP000310108"/>
    </source>
</evidence>
<evidence type="ECO:0000256" key="14">
    <source>
        <dbReference type="SAM" id="MobiDB-lite"/>
    </source>
</evidence>
<dbReference type="GO" id="GO:0016829">
    <property type="term" value="F:lyase activity"/>
    <property type="evidence" value="ECO:0007669"/>
    <property type="project" value="UniProtKB-KW"/>
</dbReference>
<dbReference type="PROSITE" id="PS50172">
    <property type="entry name" value="BRCT"/>
    <property type="match status" value="1"/>
</dbReference>
<organism evidence="16 17">
    <name type="scientific">Colletotrichum tanaceti</name>
    <dbReference type="NCBI Taxonomy" id="1306861"/>
    <lineage>
        <taxon>Eukaryota</taxon>
        <taxon>Fungi</taxon>
        <taxon>Dikarya</taxon>
        <taxon>Ascomycota</taxon>
        <taxon>Pezizomycotina</taxon>
        <taxon>Sordariomycetes</taxon>
        <taxon>Hypocreomycetidae</taxon>
        <taxon>Glomerellales</taxon>
        <taxon>Glomerellaceae</taxon>
        <taxon>Colletotrichum</taxon>
        <taxon>Colletotrichum destructivum species complex</taxon>
    </lineage>
</organism>
<dbReference type="SMART" id="SM00483">
    <property type="entry name" value="POLXc"/>
    <property type="match status" value="1"/>
</dbReference>
<dbReference type="PRINTS" id="PR00869">
    <property type="entry name" value="DNAPOLX"/>
</dbReference>
<comment type="cofactor">
    <cofactor evidence="1">
        <name>Mn(2+)</name>
        <dbReference type="ChEBI" id="CHEBI:29035"/>
    </cofactor>
</comment>
<sequence>MEPVEHRSGGLPLSSITTICATPQMTAMARMALELPPVYLLPTHLKPDELHDLEGKIPSLTYSIHEANIVVGKISQRERALFELRRGKVQTDPVDATGISESPPATPRKRKRALSGTGSESTLYSEDEEKYGPVTMQTIKALANKSGNTNIVKVVKLAWLTDSLAQGEILPLRNYLLYEGRKKGTSETPITVKGDDILSRAATDELWQPRNSACLGERRGKHPVDMHQATPSLLRQTTSEHDSVLKLPPLPSFLGATFACQRPTPVDPPNAIFLDELKKIRLNRKIVGDQIGVRAYSTSIATLSAYPYAITTPQEVARLPGCGVKVAELWHEWNESGRLCEVDEAQADPRLSAMKTFYDIWGVGDITARDFYNRGWRDLDDVVEHGWHTLSRVQQIGVKYYDEFKLKIPRTEVESIAEAILAHARNINPGFELVIVGGYRRGKQGSGDVDVVISHRDESATMHFVDKLVVSLEKSRHISHTLTLSSHNSERGQRPVSWKGNESKGSGFDTLDKALVVWQELETESHKGYPNETKEKPHRRVDIIISPWKTVGCAVLGWSGDTTFQRDLRRYCKQQKSFKFDSSGIRSRVDGGWIDLEGGKLGKAPDMLTAEKRVFEGLGLEWVRPEERCTG</sequence>
<dbReference type="FunFam" id="1.10.150.20:FF:000010">
    <property type="entry name" value="DNA polymerase lambda"/>
    <property type="match status" value="1"/>
</dbReference>
<evidence type="ECO:0000256" key="13">
    <source>
        <dbReference type="RuleBase" id="RU366014"/>
    </source>
</evidence>
<dbReference type="Pfam" id="PF14791">
    <property type="entry name" value="DNA_pol_B_thumb"/>
    <property type="match status" value="1"/>
</dbReference>
<evidence type="ECO:0000256" key="10">
    <source>
        <dbReference type="ARBA" id="ARBA00023239"/>
    </source>
</evidence>
<dbReference type="Pfam" id="PF14716">
    <property type="entry name" value="HHH_8"/>
    <property type="match status" value="1"/>
</dbReference>
<dbReference type="GO" id="GO:0046872">
    <property type="term" value="F:metal ion binding"/>
    <property type="evidence" value="ECO:0007669"/>
    <property type="project" value="UniProtKB-UniRule"/>
</dbReference>
<dbReference type="SUPFAM" id="SSF81301">
    <property type="entry name" value="Nucleotidyltransferase"/>
    <property type="match status" value="1"/>
</dbReference>
<evidence type="ECO:0000256" key="5">
    <source>
        <dbReference type="ARBA" id="ARBA00022695"/>
    </source>
</evidence>
<dbReference type="GO" id="GO:0006303">
    <property type="term" value="P:double-strand break repair via nonhomologous end joining"/>
    <property type="evidence" value="ECO:0007669"/>
    <property type="project" value="TreeGrafter"/>
</dbReference>
<dbReference type="InterPro" id="IPR002008">
    <property type="entry name" value="DNA_pol_X_beta-like"/>
</dbReference>
<keyword evidence="11 13" id="KW-0539">Nucleus</keyword>
<dbReference type="InterPro" id="IPR022312">
    <property type="entry name" value="DNA_pol_X"/>
</dbReference>
<feature type="region of interest" description="Disordered" evidence="14">
    <location>
        <begin position="483"/>
        <end position="503"/>
    </location>
</feature>
<dbReference type="EC" id="2.7.7.7" evidence="13"/>
<evidence type="ECO:0000256" key="8">
    <source>
        <dbReference type="ARBA" id="ARBA00022932"/>
    </source>
</evidence>
<comment type="catalytic activity">
    <reaction evidence="12 13">
        <text>DNA(n) + a 2'-deoxyribonucleoside 5'-triphosphate = DNA(n+1) + diphosphate</text>
        <dbReference type="Rhea" id="RHEA:22508"/>
        <dbReference type="Rhea" id="RHEA-COMP:17339"/>
        <dbReference type="Rhea" id="RHEA-COMP:17340"/>
        <dbReference type="ChEBI" id="CHEBI:33019"/>
        <dbReference type="ChEBI" id="CHEBI:61560"/>
        <dbReference type="ChEBI" id="CHEBI:173112"/>
        <dbReference type="EC" id="2.7.7.7"/>
    </reaction>
</comment>
<dbReference type="Gene3D" id="1.10.150.20">
    <property type="entry name" value="5' to 3' exonuclease, C-terminal subdomain"/>
    <property type="match status" value="1"/>
</dbReference>
<keyword evidence="7 13" id="KW-0227">DNA damage</keyword>
<dbReference type="Pfam" id="PF14792">
    <property type="entry name" value="DNA_pol_B_palm"/>
    <property type="match status" value="1"/>
</dbReference>
<dbReference type="PANTHER" id="PTHR11276">
    <property type="entry name" value="DNA POLYMERASE TYPE-X FAMILY MEMBER"/>
    <property type="match status" value="1"/>
</dbReference>
<reference evidence="16 17" key="1">
    <citation type="journal article" date="2019" name="PLoS ONE">
        <title>Comparative genome analysis indicates high evolutionary potential of pathogenicity genes in Colletotrichum tanaceti.</title>
        <authorList>
            <person name="Lelwala R.V."/>
            <person name="Korhonen P.K."/>
            <person name="Young N.D."/>
            <person name="Scott J.B."/>
            <person name="Ades P.A."/>
            <person name="Gasser R.B."/>
            <person name="Taylor P.W.J."/>
        </authorList>
    </citation>
    <scope>NUCLEOTIDE SEQUENCE [LARGE SCALE GENOMIC DNA]</scope>
    <source>
        <strain evidence="16">BRIP57314</strain>
    </source>
</reference>
<dbReference type="SUPFAM" id="SSF81585">
    <property type="entry name" value="PsbU/PolX domain-like"/>
    <property type="match status" value="1"/>
</dbReference>
<keyword evidence="17" id="KW-1185">Reference proteome</keyword>
<evidence type="ECO:0000259" key="15">
    <source>
        <dbReference type="PROSITE" id="PS50172"/>
    </source>
</evidence>
<dbReference type="Gene3D" id="3.30.460.10">
    <property type="entry name" value="Beta Polymerase, domain 2"/>
    <property type="match status" value="1"/>
</dbReference>
<keyword evidence="10" id="KW-0456">Lyase</keyword>
<dbReference type="Gene3D" id="3.30.210.10">
    <property type="entry name" value="DNA polymerase, thumb domain"/>
    <property type="match status" value="1"/>
</dbReference>
<keyword evidence="8 13" id="KW-0239">DNA-directed DNA polymerase</keyword>
<evidence type="ECO:0000313" key="16">
    <source>
        <dbReference type="EMBL" id="TKW54619.1"/>
    </source>
</evidence>
<keyword evidence="5 13" id="KW-0548">Nucleotidyltransferase</keyword>
<dbReference type="InterPro" id="IPR037160">
    <property type="entry name" value="DNA_Pol_thumb_sf"/>
</dbReference>
<evidence type="ECO:0000256" key="4">
    <source>
        <dbReference type="ARBA" id="ARBA00022679"/>
    </source>
</evidence>
<dbReference type="GO" id="GO:0003677">
    <property type="term" value="F:DNA binding"/>
    <property type="evidence" value="ECO:0007669"/>
    <property type="project" value="UniProtKB-UniRule"/>
</dbReference>
<dbReference type="Proteomes" id="UP000310108">
    <property type="component" value="Unassembled WGS sequence"/>
</dbReference>
<comment type="caution">
    <text evidence="16">The sequence shown here is derived from an EMBL/GenBank/DDBJ whole genome shotgun (WGS) entry which is preliminary data.</text>
</comment>
<dbReference type="OrthoDB" id="205514at2759"/>
<dbReference type="STRING" id="1306861.A0A4U6XGU2"/>
<dbReference type="InterPro" id="IPR043519">
    <property type="entry name" value="NT_sf"/>
</dbReference>
<dbReference type="InterPro" id="IPR029398">
    <property type="entry name" value="PolB_thumb"/>
</dbReference>
<dbReference type="PANTHER" id="PTHR11276:SF29">
    <property type="entry name" value="DNA POLYMERASE TYPE-X FAMILY PROTEIN POL4"/>
    <property type="match status" value="1"/>
</dbReference>
<dbReference type="EMBL" id="PJEX01000128">
    <property type="protein sequence ID" value="TKW54619.1"/>
    <property type="molecule type" value="Genomic_DNA"/>
</dbReference>
<evidence type="ECO:0000256" key="11">
    <source>
        <dbReference type="ARBA" id="ARBA00023242"/>
    </source>
</evidence>
<dbReference type="GO" id="GO:0005634">
    <property type="term" value="C:nucleus"/>
    <property type="evidence" value="ECO:0007669"/>
    <property type="project" value="UniProtKB-SubCell"/>
</dbReference>
<evidence type="ECO:0000256" key="2">
    <source>
        <dbReference type="ARBA" id="ARBA00004123"/>
    </source>
</evidence>
<evidence type="ECO:0000256" key="1">
    <source>
        <dbReference type="ARBA" id="ARBA00001936"/>
    </source>
</evidence>